<keyword evidence="1" id="KW-1133">Transmembrane helix</keyword>
<keyword evidence="3" id="KW-1185">Reference proteome</keyword>
<feature type="transmembrane region" description="Helical" evidence="1">
    <location>
        <begin position="306"/>
        <end position="325"/>
    </location>
</feature>
<dbReference type="Proteomes" id="UP001240171">
    <property type="component" value="Unassembled WGS sequence"/>
</dbReference>
<evidence type="ECO:0000256" key="1">
    <source>
        <dbReference type="SAM" id="Phobius"/>
    </source>
</evidence>
<feature type="transmembrane region" description="Helical" evidence="1">
    <location>
        <begin position="346"/>
        <end position="367"/>
    </location>
</feature>
<proteinExistence type="predicted"/>
<organism evidence="2 3">
    <name type="scientific">Paenibacillus lacisoli</name>
    <dbReference type="NCBI Taxonomy" id="3064525"/>
    <lineage>
        <taxon>Bacteria</taxon>
        <taxon>Bacillati</taxon>
        <taxon>Bacillota</taxon>
        <taxon>Bacilli</taxon>
        <taxon>Bacillales</taxon>
        <taxon>Paenibacillaceae</taxon>
        <taxon>Paenibacillus</taxon>
    </lineage>
</organism>
<accession>A0ABT9CCM6</accession>
<reference evidence="2 3" key="1">
    <citation type="submission" date="2023-07" db="EMBL/GenBank/DDBJ databases">
        <title>Paenibacillus sp. JX-17 nov. isolated from soil.</title>
        <authorList>
            <person name="Wan Y."/>
            <person name="Liu B."/>
        </authorList>
    </citation>
    <scope>NUCLEOTIDE SEQUENCE [LARGE SCALE GENOMIC DNA]</scope>
    <source>
        <strain evidence="2 3">JX-17</strain>
    </source>
</reference>
<feature type="transmembrane region" description="Helical" evidence="1">
    <location>
        <begin position="165"/>
        <end position="184"/>
    </location>
</feature>
<gene>
    <name evidence="2" type="ORF">Q5741_11410</name>
</gene>
<evidence type="ECO:0000313" key="2">
    <source>
        <dbReference type="EMBL" id="MDO7907023.1"/>
    </source>
</evidence>
<keyword evidence="1" id="KW-0812">Transmembrane</keyword>
<feature type="transmembrane region" description="Helical" evidence="1">
    <location>
        <begin position="280"/>
        <end position="300"/>
    </location>
</feature>
<keyword evidence="1" id="KW-0472">Membrane</keyword>
<feature type="transmembrane region" description="Helical" evidence="1">
    <location>
        <begin position="100"/>
        <end position="121"/>
    </location>
</feature>
<comment type="caution">
    <text evidence="2">The sequence shown here is derived from an EMBL/GenBank/DDBJ whole genome shotgun (WGS) entry which is preliminary data.</text>
</comment>
<dbReference type="EMBL" id="JAUQTB010000005">
    <property type="protein sequence ID" value="MDO7907023.1"/>
    <property type="molecule type" value="Genomic_DNA"/>
</dbReference>
<dbReference type="PIRSF" id="PIRSF037259">
    <property type="entry name" value="EcsB_ABC"/>
    <property type="match status" value="1"/>
</dbReference>
<name>A0ABT9CCM6_9BACL</name>
<dbReference type="InterPro" id="IPR010288">
    <property type="entry name" value="EcsB_ABC"/>
</dbReference>
<feature type="transmembrane region" description="Helical" evidence="1">
    <location>
        <begin position="133"/>
        <end position="153"/>
    </location>
</feature>
<dbReference type="Pfam" id="PF05975">
    <property type="entry name" value="EcsB"/>
    <property type="match status" value="1"/>
</dbReference>
<protein>
    <submittedName>
        <fullName evidence="2">ABC transporter permease</fullName>
    </submittedName>
</protein>
<feature type="transmembrane region" description="Helical" evidence="1">
    <location>
        <begin position="21"/>
        <end position="45"/>
    </location>
</feature>
<feature type="transmembrane region" description="Helical" evidence="1">
    <location>
        <begin position="373"/>
        <end position="390"/>
    </location>
</feature>
<feature type="transmembrane region" description="Helical" evidence="1">
    <location>
        <begin position="57"/>
        <end position="79"/>
    </location>
</feature>
<dbReference type="RefSeq" id="WP_305024223.1">
    <property type="nucleotide sequence ID" value="NZ_JAUQTB010000005.1"/>
</dbReference>
<sequence length="408" mass="46475">MDLLKLRRERRAAFWGQVVPYLGYVFQSGVAVVFLFLLIAFSAWYTSFVQHLPANLPIRWIMLVLLALPIIFSTVRTYVQKADIIFLRPLEYHMRSYLQGAWISGVTYKMVGLLILLILLWPMYIRADADSKPLLLTAVILILIKLLCSYGGWQEQRMTLRATAAGYRLLRWAVGLLAIAAWLWQPPLRSLPFLVLLAAAYAAALRAPAKQPVPWENLIDTEKAQAGRVMRTLGWFVDVPALGQRVKNRRWLAGLGRNLPWERRAAYRYLLMKTFARTEAAGIIVRLVVLGLILTVLTASSWFGNVIYVFFVFLIGVQLATLRRPHAESFWLQLYPIPANMRRSQFLTFMFQIQLPVAILLFLPLLLGGTDRMGAAAASLIAAVLLVILFRQAQGKKWDREVNGEDYI</sequence>
<feature type="transmembrane region" description="Helical" evidence="1">
    <location>
        <begin position="190"/>
        <end position="209"/>
    </location>
</feature>
<evidence type="ECO:0000313" key="3">
    <source>
        <dbReference type="Proteomes" id="UP001240171"/>
    </source>
</evidence>